<keyword evidence="1" id="KW-0238">DNA-binding</keyword>
<sequence length="268" mass="30535">MRLLTIGQAARLAGVTAMALRHYDAIGLLRPAVVDPATGYRRYEQDQVDQARRIRQLRALDLPLDVVRRLLESDLDTVREALRQHRTRVDARITRLRGVLHAIDHALTDDGEPTMTTPEYADEADQHRHFAKTLFNEVWRLMEKEDRSPADDAWMIHMAHASAYHWLEVGTPENVARSHWQCSRVYTVVGRAEPALYHAHLVLETCRANGIGDWDLAFAYEALSRAYTLAGEKEQARSWLERARLAADEIAADDDRELLLADLATILV</sequence>
<proteinExistence type="predicted"/>
<protein>
    <submittedName>
        <fullName evidence="3">Helix-turn-helix domain-containing protein</fullName>
    </submittedName>
</protein>
<keyword evidence="4" id="KW-1185">Reference proteome</keyword>
<evidence type="ECO:0000256" key="1">
    <source>
        <dbReference type="ARBA" id="ARBA00023125"/>
    </source>
</evidence>
<dbReference type="Proteomes" id="UP001595816">
    <property type="component" value="Unassembled WGS sequence"/>
</dbReference>
<evidence type="ECO:0000259" key="2">
    <source>
        <dbReference type="PROSITE" id="PS50937"/>
    </source>
</evidence>
<dbReference type="InterPro" id="IPR000551">
    <property type="entry name" value="MerR-type_HTH_dom"/>
</dbReference>
<dbReference type="PANTHER" id="PTHR30204">
    <property type="entry name" value="REDOX-CYCLING DRUG-SENSING TRANSCRIPTIONAL ACTIVATOR SOXR"/>
    <property type="match status" value="1"/>
</dbReference>
<dbReference type="PROSITE" id="PS00552">
    <property type="entry name" value="HTH_MERR_1"/>
    <property type="match status" value="1"/>
</dbReference>
<dbReference type="EMBL" id="JBHSAY010000009">
    <property type="protein sequence ID" value="MFC4133105.1"/>
    <property type="molecule type" value="Genomic_DNA"/>
</dbReference>
<dbReference type="RefSeq" id="WP_253751735.1">
    <property type="nucleotide sequence ID" value="NZ_JAMZDZ010000001.1"/>
</dbReference>
<evidence type="ECO:0000313" key="3">
    <source>
        <dbReference type="EMBL" id="MFC4133105.1"/>
    </source>
</evidence>
<comment type="caution">
    <text evidence="3">The sequence shown here is derived from an EMBL/GenBank/DDBJ whole genome shotgun (WGS) entry which is preliminary data.</text>
</comment>
<evidence type="ECO:0000313" key="4">
    <source>
        <dbReference type="Proteomes" id="UP001595816"/>
    </source>
</evidence>
<dbReference type="Gene3D" id="1.10.1660.10">
    <property type="match status" value="1"/>
</dbReference>
<dbReference type="SUPFAM" id="SSF48452">
    <property type="entry name" value="TPR-like"/>
    <property type="match status" value="1"/>
</dbReference>
<dbReference type="PANTHER" id="PTHR30204:SF97">
    <property type="entry name" value="MERR FAMILY REGULATORY PROTEIN"/>
    <property type="match status" value="1"/>
</dbReference>
<dbReference type="InterPro" id="IPR011990">
    <property type="entry name" value="TPR-like_helical_dom_sf"/>
</dbReference>
<dbReference type="CDD" id="cd01107">
    <property type="entry name" value="HTH_BmrR"/>
    <property type="match status" value="1"/>
</dbReference>
<dbReference type="SUPFAM" id="SSF46955">
    <property type="entry name" value="Putative DNA-binding domain"/>
    <property type="match status" value="1"/>
</dbReference>
<dbReference type="InterPro" id="IPR009061">
    <property type="entry name" value="DNA-bd_dom_put_sf"/>
</dbReference>
<dbReference type="SMART" id="SM00422">
    <property type="entry name" value="HTH_MERR"/>
    <property type="match status" value="1"/>
</dbReference>
<organism evidence="3 4">
    <name type="scientific">Hamadaea flava</name>
    <dbReference type="NCBI Taxonomy" id="1742688"/>
    <lineage>
        <taxon>Bacteria</taxon>
        <taxon>Bacillati</taxon>
        <taxon>Actinomycetota</taxon>
        <taxon>Actinomycetes</taxon>
        <taxon>Micromonosporales</taxon>
        <taxon>Micromonosporaceae</taxon>
        <taxon>Hamadaea</taxon>
    </lineage>
</organism>
<dbReference type="PROSITE" id="PS50937">
    <property type="entry name" value="HTH_MERR_2"/>
    <property type="match status" value="1"/>
</dbReference>
<accession>A0ABV8LQQ7</accession>
<dbReference type="InterPro" id="IPR047057">
    <property type="entry name" value="MerR_fam"/>
</dbReference>
<reference evidence="4" key="1">
    <citation type="journal article" date="2019" name="Int. J. Syst. Evol. Microbiol.">
        <title>The Global Catalogue of Microorganisms (GCM) 10K type strain sequencing project: providing services to taxonomists for standard genome sequencing and annotation.</title>
        <authorList>
            <consortium name="The Broad Institute Genomics Platform"/>
            <consortium name="The Broad Institute Genome Sequencing Center for Infectious Disease"/>
            <person name="Wu L."/>
            <person name="Ma J."/>
        </authorList>
    </citation>
    <scope>NUCLEOTIDE SEQUENCE [LARGE SCALE GENOMIC DNA]</scope>
    <source>
        <strain evidence="4">CGMCC 4.7289</strain>
    </source>
</reference>
<feature type="domain" description="HTH merR-type" evidence="2">
    <location>
        <begin position="3"/>
        <end position="73"/>
    </location>
</feature>
<gene>
    <name evidence="3" type="ORF">ACFOZ4_21030</name>
</gene>
<name>A0ABV8LQQ7_9ACTN</name>
<dbReference type="Pfam" id="PF13411">
    <property type="entry name" value="MerR_1"/>
    <property type="match status" value="1"/>
</dbReference>